<dbReference type="EC" id="2.7.4.3" evidence="7 9"/>
<sequence length="216" mass="24421">MKIVLIGPPGAGKGTQAKSISSKFSISHISTGDIFRKNISEMTPLGIVAKKDIDKGQLVSDEITIVLVEERLEQPDCRNGYLLDGFPRTIVQAKAFDKYLEKMNEELDYVLLIDVPHEFIINRMSGRRVCLSCGASYHKTFNPPIVEGKCDYCGSEIVQRVDDMEDTVKRRLEIYDLQTQPLINYYKEKNKLVVVDGTQSIDDVFKNICEILGRDI</sequence>
<keyword evidence="7" id="KW-0963">Cytoplasm</keyword>
<dbReference type="InterPro" id="IPR007862">
    <property type="entry name" value="Adenylate_kinase_lid-dom"/>
</dbReference>
<evidence type="ECO:0000256" key="1">
    <source>
        <dbReference type="ARBA" id="ARBA00022679"/>
    </source>
</evidence>
<comment type="domain">
    <text evidence="7">Consists of three domains, a large central CORE domain and two small peripheral domains, NMPbind and LID, which undergo movements during catalysis. The LID domain closes over the site of phosphoryl transfer upon ATP binding. Assembling and dissambling the active center during each catalytic cycle provides an effective means to prevent ATP hydrolysis. Some bacteria have evolved a zinc-coordinating structure that stabilizes the LID domain.</text>
</comment>
<evidence type="ECO:0000256" key="8">
    <source>
        <dbReference type="RuleBase" id="RU003330"/>
    </source>
</evidence>
<keyword evidence="6 7" id="KW-0862">Zinc</keyword>
<feature type="binding site" evidence="7">
    <location>
        <position position="127"/>
    </location>
    <ligand>
        <name>ATP</name>
        <dbReference type="ChEBI" id="CHEBI:30616"/>
    </ligand>
</feature>
<dbReference type="InterPro" id="IPR027417">
    <property type="entry name" value="P-loop_NTPase"/>
</dbReference>
<evidence type="ECO:0000256" key="2">
    <source>
        <dbReference type="ARBA" id="ARBA00022723"/>
    </source>
</evidence>
<reference evidence="11 12" key="1">
    <citation type="submission" date="2024-11" db="EMBL/GenBank/DDBJ databases">
        <authorList>
            <person name="Heng Y.C."/>
            <person name="Lim A.C.H."/>
            <person name="Lee J.K.Y."/>
            <person name="Kittelmann S."/>
        </authorList>
    </citation>
    <scope>NUCLEOTIDE SEQUENCE [LARGE SCALE GENOMIC DNA]</scope>
    <source>
        <strain evidence="11 12">WILCCON 0185</strain>
    </source>
</reference>
<feature type="binding site" evidence="7">
    <location>
        <position position="130"/>
    </location>
    <ligand>
        <name>Zn(2+)</name>
        <dbReference type="ChEBI" id="CHEBI:29105"/>
        <note>structural</note>
    </ligand>
</feature>
<evidence type="ECO:0000256" key="6">
    <source>
        <dbReference type="ARBA" id="ARBA00022833"/>
    </source>
</evidence>
<dbReference type="HAMAP" id="MF_00235">
    <property type="entry name" value="Adenylate_kinase_Adk"/>
    <property type="match status" value="1"/>
</dbReference>
<gene>
    <name evidence="7" type="primary">adk</name>
    <name evidence="11" type="ORF">ACJDUG_11505</name>
</gene>
<keyword evidence="1 7" id="KW-0808">Transferase</keyword>
<feature type="binding site" evidence="7">
    <location>
        <position position="92"/>
    </location>
    <ligand>
        <name>AMP</name>
        <dbReference type="ChEBI" id="CHEBI:456215"/>
    </ligand>
</feature>
<dbReference type="InterPro" id="IPR033690">
    <property type="entry name" value="Adenylat_kinase_CS"/>
</dbReference>
<dbReference type="Proteomes" id="UP001623591">
    <property type="component" value="Unassembled WGS sequence"/>
</dbReference>
<comment type="caution">
    <text evidence="11">The sequence shown here is derived from an EMBL/GenBank/DDBJ whole genome shotgun (WGS) entry which is preliminary data.</text>
</comment>
<accession>A0ABW8T7C0</accession>
<evidence type="ECO:0000256" key="9">
    <source>
        <dbReference type="RuleBase" id="RU003331"/>
    </source>
</evidence>
<dbReference type="NCBIfam" id="NF001381">
    <property type="entry name" value="PRK00279.1-3"/>
    <property type="match status" value="1"/>
</dbReference>
<feature type="binding site" evidence="7">
    <location>
        <position position="160"/>
    </location>
    <ligand>
        <name>AMP</name>
        <dbReference type="ChEBI" id="CHEBI:456215"/>
    </ligand>
</feature>
<dbReference type="EMBL" id="JBJHZZ010000007">
    <property type="protein sequence ID" value="MFL0247597.1"/>
    <property type="molecule type" value="Genomic_DNA"/>
</dbReference>
<dbReference type="InterPro" id="IPR000850">
    <property type="entry name" value="Adenylat/UMP-CMP_kin"/>
</dbReference>
<feature type="binding site" evidence="7">
    <location>
        <position position="150"/>
    </location>
    <ligand>
        <name>Zn(2+)</name>
        <dbReference type="ChEBI" id="CHEBI:29105"/>
        <note>structural</note>
    </ligand>
</feature>
<keyword evidence="5 7" id="KW-0418">Kinase</keyword>
<feature type="binding site" evidence="7">
    <location>
        <position position="171"/>
    </location>
    <ligand>
        <name>AMP</name>
        <dbReference type="ChEBI" id="CHEBI:456215"/>
    </ligand>
</feature>
<feature type="binding site" evidence="7">
    <location>
        <begin position="136"/>
        <end position="137"/>
    </location>
    <ligand>
        <name>ATP</name>
        <dbReference type="ChEBI" id="CHEBI:30616"/>
    </ligand>
</feature>
<keyword evidence="3 7" id="KW-0545">Nucleotide biosynthesis</keyword>
<feature type="binding site" evidence="7">
    <location>
        <position position="133"/>
    </location>
    <ligand>
        <name>Zn(2+)</name>
        <dbReference type="ChEBI" id="CHEBI:29105"/>
        <note>structural</note>
    </ligand>
</feature>
<keyword evidence="12" id="KW-1185">Reference proteome</keyword>
<feature type="domain" description="Adenylate kinase active site lid" evidence="10">
    <location>
        <begin position="127"/>
        <end position="162"/>
    </location>
</feature>
<comment type="function">
    <text evidence="7">Catalyzes the reversible transfer of the terminal phosphate group between ATP and AMP. Plays an important role in cellular energy homeostasis and in adenine nucleotide metabolism.</text>
</comment>
<dbReference type="PRINTS" id="PR00094">
    <property type="entry name" value="ADENYLTKNASE"/>
</dbReference>
<keyword evidence="2 7" id="KW-0479">Metal-binding</keyword>
<evidence type="ECO:0000313" key="12">
    <source>
        <dbReference type="Proteomes" id="UP001623591"/>
    </source>
</evidence>
<organism evidence="11 12">
    <name type="scientific">Candidatus Clostridium stratigraminis</name>
    <dbReference type="NCBI Taxonomy" id="3381661"/>
    <lineage>
        <taxon>Bacteria</taxon>
        <taxon>Bacillati</taxon>
        <taxon>Bacillota</taxon>
        <taxon>Clostridia</taxon>
        <taxon>Eubacteriales</taxon>
        <taxon>Clostridiaceae</taxon>
        <taxon>Clostridium</taxon>
    </lineage>
</organism>
<dbReference type="NCBIfam" id="TIGR01351">
    <property type="entry name" value="adk"/>
    <property type="match status" value="1"/>
</dbReference>
<feature type="binding site" evidence="7">
    <location>
        <position position="199"/>
    </location>
    <ligand>
        <name>ATP</name>
        <dbReference type="ChEBI" id="CHEBI:30616"/>
    </ligand>
</feature>
<dbReference type="Pfam" id="PF05191">
    <property type="entry name" value="ADK_lid"/>
    <property type="match status" value="1"/>
</dbReference>
<proteinExistence type="inferred from homology"/>
<dbReference type="GO" id="GO:0004017">
    <property type="term" value="F:AMP kinase activity"/>
    <property type="evidence" value="ECO:0007669"/>
    <property type="project" value="UniProtKB-EC"/>
</dbReference>
<feature type="binding site" evidence="7">
    <location>
        <position position="36"/>
    </location>
    <ligand>
        <name>AMP</name>
        <dbReference type="ChEBI" id="CHEBI:456215"/>
    </ligand>
</feature>
<feature type="region of interest" description="LID" evidence="7">
    <location>
        <begin position="126"/>
        <end position="163"/>
    </location>
</feature>
<keyword evidence="4 7" id="KW-0547">Nucleotide-binding</keyword>
<dbReference type="PANTHER" id="PTHR23359">
    <property type="entry name" value="NUCLEOTIDE KINASE"/>
    <property type="match status" value="1"/>
</dbReference>
<protein>
    <recommendedName>
        <fullName evidence="7 9">Adenylate kinase</fullName>
        <shortName evidence="7">AK</shortName>
        <ecNumber evidence="7 9">2.7.4.3</ecNumber>
    </recommendedName>
    <alternativeName>
        <fullName evidence="7">ATP-AMP transphosphorylase</fullName>
    </alternativeName>
    <alternativeName>
        <fullName evidence="7">ATP:AMP phosphotransferase</fullName>
    </alternativeName>
    <alternativeName>
        <fullName evidence="7">Adenylate monophosphate kinase</fullName>
    </alternativeName>
</protein>
<comment type="similarity">
    <text evidence="7 8">Belongs to the adenylate kinase family.</text>
</comment>
<feature type="binding site" evidence="7">
    <location>
        <position position="153"/>
    </location>
    <ligand>
        <name>Zn(2+)</name>
        <dbReference type="ChEBI" id="CHEBI:29105"/>
        <note>structural</note>
    </ligand>
</feature>
<dbReference type="Pfam" id="PF00406">
    <property type="entry name" value="ADK"/>
    <property type="match status" value="1"/>
</dbReference>
<evidence type="ECO:0000256" key="3">
    <source>
        <dbReference type="ARBA" id="ARBA00022727"/>
    </source>
</evidence>
<keyword evidence="7 9" id="KW-0067">ATP-binding</keyword>
<evidence type="ECO:0000256" key="5">
    <source>
        <dbReference type="ARBA" id="ARBA00022777"/>
    </source>
</evidence>
<dbReference type="CDD" id="cd01428">
    <property type="entry name" value="ADK"/>
    <property type="match status" value="1"/>
</dbReference>
<comment type="catalytic activity">
    <reaction evidence="7 9">
        <text>AMP + ATP = 2 ADP</text>
        <dbReference type="Rhea" id="RHEA:12973"/>
        <dbReference type="ChEBI" id="CHEBI:30616"/>
        <dbReference type="ChEBI" id="CHEBI:456215"/>
        <dbReference type="ChEBI" id="CHEBI:456216"/>
        <dbReference type="EC" id="2.7.4.3"/>
    </reaction>
</comment>
<dbReference type="NCBIfam" id="NF011100">
    <property type="entry name" value="PRK14527.1"/>
    <property type="match status" value="1"/>
</dbReference>
<comment type="subcellular location">
    <subcellularLocation>
        <location evidence="7 9">Cytoplasm</location>
    </subcellularLocation>
</comment>
<dbReference type="Gene3D" id="3.40.50.300">
    <property type="entry name" value="P-loop containing nucleotide triphosphate hydrolases"/>
    <property type="match status" value="1"/>
</dbReference>
<name>A0ABW8T7C0_9CLOT</name>
<feature type="binding site" evidence="7">
    <location>
        <begin position="10"/>
        <end position="15"/>
    </location>
    <ligand>
        <name>ATP</name>
        <dbReference type="ChEBI" id="CHEBI:30616"/>
    </ligand>
</feature>
<feature type="binding site" evidence="7">
    <location>
        <position position="31"/>
    </location>
    <ligand>
        <name>AMP</name>
        <dbReference type="ChEBI" id="CHEBI:456215"/>
    </ligand>
</feature>
<comment type="subunit">
    <text evidence="7 9">Monomer.</text>
</comment>
<feature type="binding site" evidence="7">
    <location>
        <begin position="85"/>
        <end position="88"/>
    </location>
    <ligand>
        <name>AMP</name>
        <dbReference type="ChEBI" id="CHEBI:456215"/>
    </ligand>
</feature>
<evidence type="ECO:0000259" key="10">
    <source>
        <dbReference type="Pfam" id="PF05191"/>
    </source>
</evidence>
<feature type="binding site" evidence="7">
    <location>
        <begin position="57"/>
        <end position="59"/>
    </location>
    <ligand>
        <name>AMP</name>
        <dbReference type="ChEBI" id="CHEBI:456215"/>
    </ligand>
</feature>
<evidence type="ECO:0000313" key="11">
    <source>
        <dbReference type="EMBL" id="MFL0247597.1"/>
    </source>
</evidence>
<dbReference type="InterPro" id="IPR006259">
    <property type="entry name" value="Adenyl_kin_sub"/>
</dbReference>
<dbReference type="RefSeq" id="WP_406770043.1">
    <property type="nucleotide sequence ID" value="NZ_JBJHZZ010000007.1"/>
</dbReference>
<comment type="pathway">
    <text evidence="7">Purine metabolism; AMP biosynthesis via salvage pathway; AMP from ADP: step 1/1.</text>
</comment>
<dbReference type="PROSITE" id="PS00113">
    <property type="entry name" value="ADENYLATE_KINASE"/>
    <property type="match status" value="1"/>
</dbReference>
<evidence type="ECO:0000256" key="4">
    <source>
        <dbReference type="ARBA" id="ARBA00022741"/>
    </source>
</evidence>
<dbReference type="NCBIfam" id="NF001380">
    <property type="entry name" value="PRK00279.1-2"/>
    <property type="match status" value="1"/>
</dbReference>
<feature type="region of interest" description="NMP" evidence="7">
    <location>
        <begin position="30"/>
        <end position="59"/>
    </location>
</feature>
<evidence type="ECO:0000256" key="7">
    <source>
        <dbReference type="HAMAP-Rule" id="MF_00235"/>
    </source>
</evidence>
<dbReference type="SUPFAM" id="SSF52540">
    <property type="entry name" value="P-loop containing nucleoside triphosphate hydrolases"/>
    <property type="match status" value="1"/>
</dbReference>